<organism evidence="9 10">
    <name type="scientific">Ovis aries</name>
    <name type="common">Sheep</name>
    <dbReference type="NCBI Taxonomy" id="9940"/>
    <lineage>
        <taxon>Eukaryota</taxon>
        <taxon>Metazoa</taxon>
        <taxon>Chordata</taxon>
        <taxon>Craniata</taxon>
        <taxon>Vertebrata</taxon>
        <taxon>Euteleostomi</taxon>
        <taxon>Mammalia</taxon>
        <taxon>Eutheria</taxon>
        <taxon>Laurasiatheria</taxon>
        <taxon>Artiodactyla</taxon>
        <taxon>Ruminantia</taxon>
        <taxon>Pecora</taxon>
        <taxon>Bovidae</taxon>
        <taxon>Caprinae</taxon>
        <taxon>Ovis</taxon>
    </lineage>
</organism>
<protein>
    <recommendedName>
        <fullName evidence="8">Interleukin-1</fullName>
    </recommendedName>
</protein>
<dbReference type="GO" id="GO:0005125">
    <property type="term" value="F:cytokine activity"/>
    <property type="evidence" value="ECO:0007669"/>
    <property type="project" value="UniProtKB-UniRule"/>
</dbReference>
<dbReference type="InterPro" id="IPR000975">
    <property type="entry name" value="IL-1_fam"/>
</dbReference>
<dbReference type="PANTHER" id="PTHR10078">
    <property type="entry name" value="INTERLEUKIN-1 FAMILY MEMBER"/>
    <property type="match status" value="1"/>
</dbReference>
<dbReference type="GO" id="GO:0005615">
    <property type="term" value="C:extracellular space"/>
    <property type="evidence" value="ECO:0007669"/>
    <property type="project" value="InterPro"/>
</dbReference>
<keyword evidence="3 8" id="KW-0964">Secreted</keyword>
<sequence>MAKYYIIKDAEQKALYVRDGQFLVGDPDADNCHAETICILPNRDLERTKFPIFLGVQGGSRCLACVETGEGPSLQLEDVNIEDLYKGGEETTRFTFFQRSSGPAFRLEAAAWPGWFLSGSSEPQQPLRLTKESEPSARTEFYFEQSRIWDVNQKIFYLRNNQLVAGYLQEANIKLEEKIDVVPIEPHTMFLGIHGGKLCLACVKSGDEIKLKLEAVNITDLNQNREQDKRFAFIRSDNGPTTSFESAACPGWFLCTSLEADQPVGLTNTPTEAIKVTRFYLQQD</sequence>
<evidence type="ECO:0000256" key="5">
    <source>
        <dbReference type="ARBA" id="ARBA00023157"/>
    </source>
</evidence>
<evidence type="ECO:0000256" key="6">
    <source>
        <dbReference type="ARBA" id="ARBA00023180"/>
    </source>
</evidence>
<dbReference type="PANTHER" id="PTHR10078:SF28">
    <property type="entry name" value="INTERLEUKIN-1 RECEPTOR ANTAGONIST PROTEIN"/>
    <property type="match status" value="1"/>
</dbReference>
<evidence type="ECO:0000256" key="1">
    <source>
        <dbReference type="ARBA" id="ARBA00004613"/>
    </source>
</evidence>
<dbReference type="AlphaFoldDB" id="A0A836AC24"/>
<dbReference type="FunFam" id="2.80.10.50:FF:000013">
    <property type="entry name" value="Interleukin-1"/>
    <property type="match status" value="2"/>
</dbReference>
<reference evidence="9 10" key="1">
    <citation type="submission" date="2020-12" db="EMBL/GenBank/DDBJ databases">
        <title>De novo assembly of Tibetan sheep genome.</title>
        <authorList>
            <person name="Li X."/>
        </authorList>
    </citation>
    <scope>NUCLEOTIDE SEQUENCE [LARGE SCALE GENOMIC DNA]</scope>
    <source>
        <tissue evidence="9">Heart</tissue>
    </source>
</reference>
<evidence type="ECO:0000256" key="7">
    <source>
        <dbReference type="ARBA" id="ARBA00034096"/>
    </source>
</evidence>
<dbReference type="PROSITE" id="PS00253">
    <property type="entry name" value="INTERLEUKIN_1"/>
    <property type="match status" value="1"/>
</dbReference>
<comment type="function">
    <text evidence="7">Anti-inflammatory antagonist of interleukin-1 family of proinflammatory cytokines such as interleukin-1beta/IL1B and interleukin-1alpha/IL1A. Protects from immune dysregulation and uncontrolled systemic inflammation triggered by IL1 for a range of innate stimulatory agents such as pathogens.</text>
</comment>
<keyword evidence="6" id="KW-0325">Glycoprotein</keyword>
<dbReference type="EMBL" id="JAEMGP010000003">
    <property type="protein sequence ID" value="KAG5211468.1"/>
    <property type="molecule type" value="Genomic_DNA"/>
</dbReference>
<accession>A0A836AC24</accession>
<evidence type="ECO:0000256" key="3">
    <source>
        <dbReference type="ARBA" id="ARBA00022525"/>
    </source>
</evidence>
<dbReference type="Proteomes" id="UP000664991">
    <property type="component" value="Unassembled WGS sequence"/>
</dbReference>
<gene>
    <name evidence="9" type="ORF">JEQ12_013897</name>
</gene>
<dbReference type="InterPro" id="IPR020877">
    <property type="entry name" value="IL-1_CS"/>
</dbReference>
<evidence type="ECO:0000313" key="10">
    <source>
        <dbReference type="Proteomes" id="UP000664991"/>
    </source>
</evidence>
<dbReference type="InterPro" id="IPR003297">
    <property type="entry name" value="IL-1RA/IL-36"/>
</dbReference>
<dbReference type="Pfam" id="PF00340">
    <property type="entry name" value="IL1"/>
    <property type="match status" value="2"/>
</dbReference>
<dbReference type="GO" id="GO:0002437">
    <property type="term" value="P:inflammatory response to antigenic stimulus"/>
    <property type="evidence" value="ECO:0007669"/>
    <property type="project" value="TreeGrafter"/>
</dbReference>
<evidence type="ECO:0000256" key="2">
    <source>
        <dbReference type="ARBA" id="ARBA00010448"/>
    </source>
</evidence>
<evidence type="ECO:0000256" key="4">
    <source>
        <dbReference type="ARBA" id="ARBA00022729"/>
    </source>
</evidence>
<comment type="similarity">
    <text evidence="2 8">Belongs to the IL-1 family.</text>
</comment>
<dbReference type="Gene3D" id="2.80.10.50">
    <property type="match status" value="2"/>
</dbReference>
<dbReference type="GO" id="GO:0005149">
    <property type="term" value="F:interleukin-1 receptor binding"/>
    <property type="evidence" value="ECO:0007669"/>
    <property type="project" value="UniProtKB-UniRule"/>
</dbReference>
<dbReference type="InterPro" id="IPR008996">
    <property type="entry name" value="IL1/FGF"/>
</dbReference>
<dbReference type="SMART" id="SM00125">
    <property type="entry name" value="IL1"/>
    <property type="match status" value="2"/>
</dbReference>
<dbReference type="SUPFAM" id="SSF50353">
    <property type="entry name" value="Cytokine"/>
    <property type="match status" value="2"/>
</dbReference>
<proteinExistence type="inferred from homology"/>
<dbReference type="GO" id="GO:2000660">
    <property type="term" value="P:negative regulation of interleukin-1-mediated signaling pathway"/>
    <property type="evidence" value="ECO:0007669"/>
    <property type="project" value="TreeGrafter"/>
</dbReference>
<dbReference type="PRINTS" id="PR00264">
    <property type="entry name" value="INTERLEUKIN1"/>
</dbReference>
<dbReference type="PRINTS" id="PR01360">
    <property type="entry name" value="INTRLEUKIN1X"/>
</dbReference>
<comment type="caution">
    <text evidence="9">The sequence shown here is derived from an EMBL/GenBank/DDBJ whole genome shotgun (WGS) entry which is preliminary data.</text>
</comment>
<comment type="subcellular location">
    <subcellularLocation>
        <location evidence="1 8">Secreted</location>
    </subcellularLocation>
</comment>
<name>A0A836AC24_SHEEP</name>
<dbReference type="GO" id="GO:0005152">
    <property type="term" value="F:interleukin-1 receptor antagonist activity"/>
    <property type="evidence" value="ECO:0007669"/>
    <property type="project" value="TreeGrafter"/>
</dbReference>
<keyword evidence="4" id="KW-0732">Signal</keyword>
<evidence type="ECO:0000313" key="9">
    <source>
        <dbReference type="EMBL" id="KAG5211468.1"/>
    </source>
</evidence>
<evidence type="ECO:0000256" key="8">
    <source>
        <dbReference type="RuleBase" id="RU003753"/>
    </source>
</evidence>
<keyword evidence="5" id="KW-1015">Disulfide bond</keyword>